<sequence>MGSNDLLPHDGGSLGVFHGAMTYILQDDEGQISNPSSIAAGLDYPGVGPQLASWKDTGSATFIAATGDEPLRAFHTLAQLEGIIPCLESSHVIWGGMKVASTMKEDETLVICLSGRGAKDPQVVAGTHAAPSQPGDCVN</sequence>
<dbReference type="GO" id="GO:0005737">
    <property type="term" value="C:cytoplasm"/>
    <property type="evidence" value="ECO:0007669"/>
    <property type="project" value="TreeGrafter"/>
</dbReference>
<evidence type="ECO:0000313" key="3">
    <source>
        <dbReference type="EMBL" id="KIV84228.1"/>
    </source>
</evidence>
<dbReference type="STRING" id="1016849.A0A0D1ZBU0"/>
<reference evidence="3 4" key="1">
    <citation type="submission" date="2015-01" db="EMBL/GenBank/DDBJ databases">
        <title>The Genome Sequence of Exophiala sideris CBS121828.</title>
        <authorList>
            <consortium name="The Broad Institute Genomics Platform"/>
            <person name="Cuomo C."/>
            <person name="de Hoog S."/>
            <person name="Gorbushina A."/>
            <person name="Stielow B."/>
            <person name="Teixiera M."/>
            <person name="Abouelleil A."/>
            <person name="Chapman S.B."/>
            <person name="Priest M."/>
            <person name="Young S.K."/>
            <person name="Wortman J."/>
            <person name="Nusbaum C."/>
            <person name="Birren B."/>
        </authorList>
    </citation>
    <scope>NUCLEOTIDE SEQUENCE [LARGE SCALE GENOMIC DNA]</scope>
    <source>
        <strain evidence="3 4">CBS 121828</strain>
    </source>
</reference>
<name>A0A0D1ZBU0_9EURO</name>
<dbReference type="AlphaFoldDB" id="A0A0D1ZBU0"/>
<evidence type="ECO:0000256" key="2">
    <source>
        <dbReference type="ARBA" id="ARBA00022898"/>
    </source>
</evidence>
<gene>
    <name evidence="3" type="ORF">PV11_00019</name>
</gene>
<dbReference type="PANTHER" id="PTHR48077:SF3">
    <property type="entry name" value="TRYPTOPHAN SYNTHASE"/>
    <property type="match status" value="1"/>
</dbReference>
<proteinExistence type="predicted"/>
<dbReference type="OrthoDB" id="4525356at2759"/>
<protein>
    <recommendedName>
        <fullName evidence="5">Tryptophan synthase beta chain-like PALP domain-containing protein</fullName>
    </recommendedName>
</protein>
<dbReference type="SUPFAM" id="SSF53686">
    <property type="entry name" value="Tryptophan synthase beta subunit-like PLP-dependent enzymes"/>
    <property type="match status" value="1"/>
</dbReference>
<evidence type="ECO:0008006" key="5">
    <source>
        <dbReference type="Google" id="ProtNLM"/>
    </source>
</evidence>
<accession>A0A0D1ZBU0</accession>
<organism evidence="3 4">
    <name type="scientific">Exophiala sideris</name>
    <dbReference type="NCBI Taxonomy" id="1016849"/>
    <lineage>
        <taxon>Eukaryota</taxon>
        <taxon>Fungi</taxon>
        <taxon>Dikarya</taxon>
        <taxon>Ascomycota</taxon>
        <taxon>Pezizomycotina</taxon>
        <taxon>Eurotiomycetes</taxon>
        <taxon>Chaetothyriomycetidae</taxon>
        <taxon>Chaetothyriales</taxon>
        <taxon>Herpotrichiellaceae</taxon>
        <taxon>Exophiala</taxon>
    </lineage>
</organism>
<dbReference type="PANTHER" id="PTHR48077">
    <property type="entry name" value="TRYPTOPHAN SYNTHASE-RELATED"/>
    <property type="match status" value="1"/>
</dbReference>
<dbReference type="InterPro" id="IPR023026">
    <property type="entry name" value="Trp_synth_beta/beta-like"/>
</dbReference>
<dbReference type="GO" id="GO:0004834">
    <property type="term" value="F:tryptophan synthase activity"/>
    <property type="evidence" value="ECO:0007669"/>
    <property type="project" value="InterPro"/>
</dbReference>
<evidence type="ECO:0000256" key="1">
    <source>
        <dbReference type="ARBA" id="ARBA00001933"/>
    </source>
</evidence>
<dbReference type="HOGENOM" id="CLU_016734_3_3_1"/>
<evidence type="ECO:0000313" key="4">
    <source>
        <dbReference type="Proteomes" id="UP000053599"/>
    </source>
</evidence>
<dbReference type="Gene3D" id="3.40.50.1100">
    <property type="match status" value="1"/>
</dbReference>
<keyword evidence="2" id="KW-0663">Pyridoxal phosphate</keyword>
<dbReference type="Proteomes" id="UP000053599">
    <property type="component" value="Unassembled WGS sequence"/>
</dbReference>
<comment type="cofactor">
    <cofactor evidence="1">
        <name>pyridoxal 5'-phosphate</name>
        <dbReference type="ChEBI" id="CHEBI:597326"/>
    </cofactor>
</comment>
<dbReference type="InterPro" id="IPR036052">
    <property type="entry name" value="TrpB-like_PALP_sf"/>
</dbReference>
<dbReference type="EMBL" id="KN846951">
    <property type="protein sequence ID" value="KIV84228.1"/>
    <property type="molecule type" value="Genomic_DNA"/>
</dbReference>